<evidence type="ECO:0000313" key="3">
    <source>
        <dbReference type="Proteomes" id="UP000030747"/>
    </source>
</evidence>
<dbReference type="Proteomes" id="UP000030747">
    <property type="component" value="Unassembled WGS sequence"/>
</dbReference>
<reference evidence="2" key="1">
    <citation type="submission" date="2013-10" db="EMBL/GenBank/DDBJ databases">
        <title>Genomic analysis of the causative agents of coccidiosis in chickens.</title>
        <authorList>
            <person name="Reid A.J."/>
            <person name="Blake D."/>
            <person name="Billington K."/>
            <person name="Browne H."/>
            <person name="Dunn M."/>
            <person name="Hung S."/>
            <person name="Kawahara F."/>
            <person name="Miranda-Saavedra D."/>
            <person name="Mourier T."/>
            <person name="Nagra H."/>
            <person name="Otto T.D."/>
            <person name="Rawlings N."/>
            <person name="Sanchez A."/>
            <person name="Sanders M."/>
            <person name="Subramaniam C."/>
            <person name="Tay Y."/>
            <person name="Dear P."/>
            <person name="Doerig C."/>
            <person name="Gruber A."/>
            <person name="Parkinson J."/>
            <person name="Shirley M."/>
            <person name="Wan K.L."/>
            <person name="Berriman M."/>
            <person name="Tomley F."/>
            <person name="Pain A."/>
        </authorList>
    </citation>
    <scope>NUCLEOTIDE SEQUENCE [LARGE SCALE GENOMIC DNA]</scope>
    <source>
        <strain evidence="2">Houghton</strain>
    </source>
</reference>
<name>U6L0L8_EIMTE</name>
<dbReference type="OrthoDB" id="336008at2759"/>
<feature type="compositionally biased region" description="Basic and acidic residues" evidence="1">
    <location>
        <begin position="352"/>
        <end position="362"/>
    </location>
</feature>
<dbReference type="VEuPathDB" id="ToxoDB:ETH_00008090"/>
<dbReference type="VEuPathDB" id="ToxoDB:ETH2_1561100"/>
<evidence type="ECO:0000313" key="2">
    <source>
        <dbReference type="EMBL" id="CDJ43917.1"/>
    </source>
</evidence>
<protein>
    <submittedName>
        <fullName evidence="2">Uncharacterized protein</fullName>
    </submittedName>
</protein>
<keyword evidence="3" id="KW-1185">Reference proteome</keyword>
<sequence>MLRNILAQKRHGSLLPRSKVVEQKRRKAQERTIVSRLNVAEIDIPIDQYRRVEFLELQAPERIMGKKYLDRVCVRSLLDAGQPTTSRLLQRARRFFTISTDVVQFWILQSNKLDTLHSIRIDGGCARRRRLSLSAELNLHWPGLREAGLCQQCTEANLLVVCPSQFPHSESRALVFPQPRVHFAAEKSEAFAQGSADVAFVSALEFHTAKLPGGSPKSLPAVAAVGERPDAPTKRGLRASGNSRLLFFSMEDGEFVGSVPSHLCGENVEVLQLSAESMASWATEDAAASWVEVSEAAGVRLEVGDFAKSPTPHCPQIPPQTPVMPLARRECGLAAGEAPEDLKENFSNFEASSREEASGDLRRRSKRTLLSGFDPPADGRKRTTRLL</sequence>
<dbReference type="EMBL" id="HG676350">
    <property type="protein sequence ID" value="CDJ43917.1"/>
    <property type="molecule type" value="Genomic_DNA"/>
</dbReference>
<proteinExistence type="predicted"/>
<evidence type="ECO:0000256" key="1">
    <source>
        <dbReference type="SAM" id="MobiDB-lite"/>
    </source>
</evidence>
<feature type="region of interest" description="Disordered" evidence="1">
    <location>
        <begin position="348"/>
        <end position="387"/>
    </location>
</feature>
<dbReference type="AlphaFoldDB" id="U6L0L8"/>
<organism evidence="2 3">
    <name type="scientific">Eimeria tenella</name>
    <name type="common">Coccidian parasite</name>
    <dbReference type="NCBI Taxonomy" id="5802"/>
    <lineage>
        <taxon>Eukaryota</taxon>
        <taxon>Sar</taxon>
        <taxon>Alveolata</taxon>
        <taxon>Apicomplexa</taxon>
        <taxon>Conoidasida</taxon>
        <taxon>Coccidia</taxon>
        <taxon>Eucoccidiorida</taxon>
        <taxon>Eimeriorina</taxon>
        <taxon>Eimeriidae</taxon>
        <taxon>Eimeria</taxon>
    </lineage>
</organism>
<dbReference type="GeneID" id="25250820"/>
<gene>
    <name evidence="2" type="ORF">ETH_00008090</name>
</gene>
<dbReference type="RefSeq" id="XP_013234666.1">
    <property type="nucleotide sequence ID" value="XM_013379212.1"/>
</dbReference>
<reference evidence="2" key="2">
    <citation type="submission" date="2013-10" db="EMBL/GenBank/DDBJ databases">
        <authorList>
            <person name="Aslett M."/>
        </authorList>
    </citation>
    <scope>NUCLEOTIDE SEQUENCE [LARGE SCALE GENOMIC DNA]</scope>
    <source>
        <strain evidence="2">Houghton</strain>
    </source>
</reference>
<accession>U6L0L8</accession>